<reference evidence="2 3" key="1">
    <citation type="journal article" date="2022" name="Med Res Arch">
        <title>Genomic identification of streptococcal strains and relation to clinical characteristics. A substudy to The Partial Oral Treatment of Endocarditis (POET) Trial.</title>
        <authorList>
            <person name="Christensen J."/>
            <person name="Jensen C."/>
            <person name="Dargis R."/>
            <person name="Nielsen X."/>
            <person name="Pries- Heje M."/>
            <person name="Wiingaard C."/>
            <person name="Ihlemann N."/>
            <person name="Gill S."/>
            <person name="Bruun N."/>
            <person name="Elming H."/>
            <person name="Povlsen J."/>
            <person name="Madsen T."/>
            <person name="Jensen K."/>
            <person name="Fuursted K."/>
            <person name="Ostergaard L."/>
            <person name="Christiansen U."/>
            <person name="Rosenvinge F."/>
            <person name="Helweg-Larsen J."/>
            <person name="Fosbol E."/>
            <person name="Kober L."/>
            <person name="Torp-Pedersen C."/>
            <person name="Tonder N."/>
            <person name="Moser C."/>
            <person name="Iversen K."/>
            <person name="Bundgaard H."/>
        </authorList>
    </citation>
    <scope>NUCLEOTIDE SEQUENCE [LARGE SCALE GENOMIC DNA]</scope>
    <source>
        <strain evidence="2 3">A12055600</strain>
    </source>
</reference>
<accession>A0ABD4VJE5</accession>
<feature type="transmembrane region" description="Helical" evidence="1">
    <location>
        <begin position="6"/>
        <end position="27"/>
    </location>
</feature>
<evidence type="ECO:0000313" key="3">
    <source>
        <dbReference type="Proteomes" id="UP001208557"/>
    </source>
</evidence>
<organism evidence="2 3">
    <name type="scientific">Streptococcus sanguinis</name>
    <dbReference type="NCBI Taxonomy" id="1305"/>
    <lineage>
        <taxon>Bacteria</taxon>
        <taxon>Bacillati</taxon>
        <taxon>Bacillota</taxon>
        <taxon>Bacilli</taxon>
        <taxon>Lactobacillales</taxon>
        <taxon>Streptococcaceae</taxon>
        <taxon>Streptococcus</taxon>
    </lineage>
</organism>
<keyword evidence="1" id="KW-0812">Transmembrane</keyword>
<name>A0ABD4VJE5_STRSA</name>
<protein>
    <recommendedName>
        <fullName evidence="4">Lipoprotein</fullName>
    </recommendedName>
</protein>
<keyword evidence="1" id="KW-1133">Transmembrane helix</keyword>
<dbReference type="RefSeq" id="WP_268685954.1">
    <property type="nucleotide sequence ID" value="NZ_JAKUVJ010000005.1"/>
</dbReference>
<proteinExistence type="predicted"/>
<gene>
    <name evidence="2" type="ORF">MK406_06660</name>
</gene>
<evidence type="ECO:0008006" key="4">
    <source>
        <dbReference type="Google" id="ProtNLM"/>
    </source>
</evidence>
<keyword evidence="1" id="KW-0472">Membrane</keyword>
<dbReference type="AlphaFoldDB" id="A0ABD4VJE5"/>
<sequence>MKKKKLIYLSIVALVLGIAGLISYYCLRENSKTYFEEKATEFKSIQLFEDNKFVLVAVEAKKNRGKIYYGQNYISTLEVHSLETEETETSPPIGKEEYYKIISYDLNSSDLSKKELNLYESPIIQAENLRLNEVLGSSYGDGKDYLTKELYRYVDGKYFGKNFLLDVDSGQLYFKDVVKRRNEMGMNAPRWKAISLSPGNLSDSFNNQLAKYHLWELDGYITPEIRNEIDYSNQIDISDTNFAQLYPEVAKNMKDMTQLYFRPEQYNQKEWFDNLLHWFAPKGQDVMEVYATDSATGEKTQIKSFDDYLAWREAHPEEVKKNE</sequence>
<comment type="caution">
    <text evidence="2">The sequence shown here is derived from an EMBL/GenBank/DDBJ whole genome shotgun (WGS) entry which is preliminary data.</text>
</comment>
<dbReference type="Proteomes" id="UP001208557">
    <property type="component" value="Unassembled WGS sequence"/>
</dbReference>
<evidence type="ECO:0000256" key="1">
    <source>
        <dbReference type="SAM" id="Phobius"/>
    </source>
</evidence>
<dbReference type="EMBL" id="JAKUVJ010000005">
    <property type="protein sequence ID" value="MCY7034746.1"/>
    <property type="molecule type" value="Genomic_DNA"/>
</dbReference>
<evidence type="ECO:0000313" key="2">
    <source>
        <dbReference type="EMBL" id="MCY7034746.1"/>
    </source>
</evidence>